<organism evidence="1 2">
    <name type="scientific">Pseudocohnilembus persalinus</name>
    <name type="common">Ciliate</name>
    <dbReference type="NCBI Taxonomy" id="266149"/>
    <lineage>
        <taxon>Eukaryota</taxon>
        <taxon>Sar</taxon>
        <taxon>Alveolata</taxon>
        <taxon>Ciliophora</taxon>
        <taxon>Intramacronucleata</taxon>
        <taxon>Oligohymenophorea</taxon>
        <taxon>Scuticociliatia</taxon>
        <taxon>Philasterida</taxon>
        <taxon>Pseudocohnilembidae</taxon>
        <taxon>Pseudocohnilembus</taxon>
    </lineage>
</organism>
<keyword evidence="2" id="KW-1185">Reference proteome</keyword>
<evidence type="ECO:0000313" key="1">
    <source>
        <dbReference type="EMBL" id="KRX01981.1"/>
    </source>
</evidence>
<protein>
    <submittedName>
        <fullName evidence="1">Uncharacterized protein</fullName>
    </submittedName>
</protein>
<dbReference type="AlphaFoldDB" id="A0A0V0QIC3"/>
<accession>A0A0V0QIC3</accession>
<sequence>MRYYSNPFDLAQAVLETKKNNNKSQGDIYQLNQMPTLVKYNLETILQTGTNIQDNTEKLELISEKLKALTMYIAISKLGTQGNIQNQNQILNNISKIVGPNLDNKIQPRIYLDIEINKKNNIIISLI</sequence>
<reference evidence="1 2" key="1">
    <citation type="journal article" date="2015" name="Sci. Rep.">
        <title>Genome of the facultative scuticociliatosis pathogen Pseudocohnilembus persalinus provides insight into its virulence through horizontal gene transfer.</title>
        <authorList>
            <person name="Xiong J."/>
            <person name="Wang G."/>
            <person name="Cheng J."/>
            <person name="Tian M."/>
            <person name="Pan X."/>
            <person name="Warren A."/>
            <person name="Jiang C."/>
            <person name="Yuan D."/>
            <person name="Miao W."/>
        </authorList>
    </citation>
    <scope>NUCLEOTIDE SEQUENCE [LARGE SCALE GENOMIC DNA]</scope>
    <source>
        <strain evidence="1">36N120E</strain>
    </source>
</reference>
<comment type="caution">
    <text evidence="1">The sequence shown here is derived from an EMBL/GenBank/DDBJ whole genome shotgun (WGS) entry which is preliminary data.</text>
</comment>
<name>A0A0V0QIC3_PSEPJ</name>
<gene>
    <name evidence="1" type="ORF">PPERSA_07626</name>
</gene>
<evidence type="ECO:0000313" key="2">
    <source>
        <dbReference type="Proteomes" id="UP000054937"/>
    </source>
</evidence>
<dbReference type="EMBL" id="LDAU01000159">
    <property type="protein sequence ID" value="KRX01981.1"/>
    <property type="molecule type" value="Genomic_DNA"/>
</dbReference>
<dbReference type="Proteomes" id="UP000054937">
    <property type="component" value="Unassembled WGS sequence"/>
</dbReference>
<dbReference type="InParanoid" id="A0A0V0QIC3"/>
<proteinExistence type="predicted"/>